<feature type="transmembrane region" description="Helical" evidence="8">
    <location>
        <begin position="78"/>
        <end position="95"/>
    </location>
</feature>
<accession>A0A8J7FGW8</accession>
<dbReference type="GO" id="GO:0016887">
    <property type="term" value="F:ATP hydrolysis activity"/>
    <property type="evidence" value="ECO:0007669"/>
    <property type="project" value="InterPro"/>
</dbReference>
<keyword evidence="2 8" id="KW-0812">Transmembrane</keyword>
<proteinExistence type="predicted"/>
<dbReference type="Gene3D" id="3.40.50.300">
    <property type="entry name" value="P-loop containing nucleotide triphosphate hydrolases"/>
    <property type="match status" value="1"/>
</dbReference>
<dbReference type="Pfam" id="PF00005">
    <property type="entry name" value="ABC_tran"/>
    <property type="match status" value="1"/>
</dbReference>
<evidence type="ECO:0000256" key="2">
    <source>
        <dbReference type="ARBA" id="ARBA00022692"/>
    </source>
</evidence>
<keyword evidence="6 8" id="KW-0472">Membrane</keyword>
<gene>
    <name evidence="11" type="ORF">IOQ59_00870</name>
</gene>
<dbReference type="Gene3D" id="1.20.1560.10">
    <property type="entry name" value="ABC transporter type 1, transmembrane domain"/>
    <property type="match status" value="1"/>
</dbReference>
<dbReference type="InterPro" id="IPR039421">
    <property type="entry name" value="Type_1_exporter"/>
</dbReference>
<protein>
    <submittedName>
        <fullName evidence="11">ATP-binding cassette domain-containing protein</fullName>
    </submittedName>
</protein>
<dbReference type="AlphaFoldDB" id="A0A8J7FGW8"/>
<feature type="transmembrane region" description="Helical" evidence="8">
    <location>
        <begin position="178"/>
        <end position="196"/>
    </location>
</feature>
<dbReference type="GO" id="GO:0140359">
    <property type="term" value="F:ABC-type transporter activity"/>
    <property type="evidence" value="ECO:0007669"/>
    <property type="project" value="InterPro"/>
</dbReference>
<evidence type="ECO:0000256" key="1">
    <source>
        <dbReference type="ARBA" id="ARBA00004651"/>
    </source>
</evidence>
<dbReference type="InterPro" id="IPR003439">
    <property type="entry name" value="ABC_transporter-like_ATP-bd"/>
</dbReference>
<evidence type="ECO:0000256" key="5">
    <source>
        <dbReference type="ARBA" id="ARBA00022989"/>
    </source>
</evidence>
<dbReference type="InterPro" id="IPR027417">
    <property type="entry name" value="P-loop_NTPase"/>
</dbReference>
<keyword evidence="12" id="KW-1185">Reference proteome</keyword>
<feature type="region of interest" description="Disordered" evidence="7">
    <location>
        <begin position="576"/>
        <end position="602"/>
    </location>
</feature>
<dbReference type="PANTHER" id="PTHR24221">
    <property type="entry name" value="ATP-BINDING CASSETTE SUB-FAMILY B"/>
    <property type="match status" value="1"/>
</dbReference>
<dbReference type="InterPro" id="IPR011527">
    <property type="entry name" value="ABC1_TM_dom"/>
</dbReference>
<feature type="transmembrane region" description="Helical" evidence="8">
    <location>
        <begin position="40"/>
        <end position="66"/>
    </location>
</feature>
<comment type="caution">
    <text evidence="11">The sequence shown here is derived from an EMBL/GenBank/DDBJ whole genome shotgun (WGS) entry which is preliminary data.</text>
</comment>
<comment type="subcellular location">
    <subcellularLocation>
        <location evidence="1">Cell membrane</location>
        <topology evidence="1">Multi-pass membrane protein</topology>
    </subcellularLocation>
</comment>
<evidence type="ECO:0000313" key="11">
    <source>
        <dbReference type="EMBL" id="MBE9395803.1"/>
    </source>
</evidence>
<dbReference type="GO" id="GO:0034040">
    <property type="term" value="F:ATPase-coupled lipid transmembrane transporter activity"/>
    <property type="evidence" value="ECO:0007669"/>
    <property type="project" value="TreeGrafter"/>
</dbReference>
<evidence type="ECO:0000256" key="3">
    <source>
        <dbReference type="ARBA" id="ARBA00022741"/>
    </source>
</evidence>
<keyword evidence="3" id="KW-0547">Nucleotide-binding</keyword>
<dbReference type="InterPro" id="IPR036640">
    <property type="entry name" value="ABC1_TM_sf"/>
</dbReference>
<dbReference type="GO" id="GO:0005524">
    <property type="term" value="F:ATP binding"/>
    <property type="evidence" value="ECO:0007669"/>
    <property type="project" value="UniProtKB-KW"/>
</dbReference>
<organism evidence="11 12">
    <name type="scientific">Pontibacterium sinense</name>
    <dbReference type="NCBI Taxonomy" id="2781979"/>
    <lineage>
        <taxon>Bacteria</taxon>
        <taxon>Pseudomonadati</taxon>
        <taxon>Pseudomonadota</taxon>
        <taxon>Gammaproteobacteria</taxon>
        <taxon>Oceanospirillales</taxon>
        <taxon>Oceanospirillaceae</taxon>
        <taxon>Pontibacterium</taxon>
    </lineage>
</organism>
<dbReference type="PROSITE" id="PS50893">
    <property type="entry name" value="ABC_TRANSPORTER_2"/>
    <property type="match status" value="1"/>
</dbReference>
<name>A0A8J7FGW8_9GAMM</name>
<dbReference type="SMART" id="SM00382">
    <property type="entry name" value="AAA"/>
    <property type="match status" value="1"/>
</dbReference>
<evidence type="ECO:0000256" key="8">
    <source>
        <dbReference type="SAM" id="Phobius"/>
    </source>
</evidence>
<evidence type="ECO:0000313" key="12">
    <source>
        <dbReference type="Proteomes" id="UP000640333"/>
    </source>
</evidence>
<dbReference type="Pfam" id="PF00664">
    <property type="entry name" value="ABC_membrane"/>
    <property type="match status" value="1"/>
</dbReference>
<dbReference type="SUPFAM" id="SSF52540">
    <property type="entry name" value="P-loop containing nucleoside triphosphate hydrolases"/>
    <property type="match status" value="1"/>
</dbReference>
<evidence type="ECO:0000259" key="10">
    <source>
        <dbReference type="PROSITE" id="PS50929"/>
    </source>
</evidence>
<feature type="transmembrane region" description="Helical" evidence="8">
    <location>
        <begin position="150"/>
        <end position="172"/>
    </location>
</feature>
<evidence type="ECO:0000256" key="6">
    <source>
        <dbReference type="ARBA" id="ARBA00023136"/>
    </source>
</evidence>
<evidence type="ECO:0000256" key="7">
    <source>
        <dbReference type="SAM" id="MobiDB-lite"/>
    </source>
</evidence>
<dbReference type="SUPFAM" id="SSF90123">
    <property type="entry name" value="ABC transporter transmembrane region"/>
    <property type="match status" value="1"/>
</dbReference>
<evidence type="ECO:0000259" key="9">
    <source>
        <dbReference type="PROSITE" id="PS50893"/>
    </source>
</evidence>
<feature type="transmembrane region" description="Helical" evidence="8">
    <location>
        <begin position="262"/>
        <end position="287"/>
    </location>
</feature>
<dbReference type="RefSeq" id="WP_228050586.1">
    <property type="nucleotide sequence ID" value="NZ_JADEYS010000001.1"/>
</dbReference>
<feature type="domain" description="ABC transmembrane type-1" evidence="10">
    <location>
        <begin position="42"/>
        <end position="322"/>
    </location>
</feature>
<dbReference type="GO" id="GO:0005886">
    <property type="term" value="C:plasma membrane"/>
    <property type="evidence" value="ECO:0007669"/>
    <property type="project" value="UniProtKB-SubCell"/>
</dbReference>
<dbReference type="InterPro" id="IPR003593">
    <property type="entry name" value="AAA+_ATPase"/>
</dbReference>
<dbReference type="EMBL" id="JADEYS010000001">
    <property type="protein sequence ID" value="MBE9395803.1"/>
    <property type="molecule type" value="Genomic_DNA"/>
</dbReference>
<keyword evidence="5 8" id="KW-1133">Transmembrane helix</keyword>
<keyword evidence="4 11" id="KW-0067">ATP-binding</keyword>
<feature type="domain" description="ABC transporter" evidence="9">
    <location>
        <begin position="356"/>
        <end position="592"/>
    </location>
</feature>
<dbReference type="Proteomes" id="UP000640333">
    <property type="component" value="Unassembled WGS sequence"/>
</dbReference>
<evidence type="ECO:0000256" key="4">
    <source>
        <dbReference type="ARBA" id="ARBA00022840"/>
    </source>
</evidence>
<reference evidence="11" key="1">
    <citation type="submission" date="2020-10" db="EMBL/GenBank/DDBJ databases">
        <title>Bacterium isolated from coastal waters sediment.</title>
        <authorList>
            <person name="Chen R.-J."/>
            <person name="Lu D.-C."/>
            <person name="Zhu K.-L."/>
            <person name="Du Z.-J."/>
        </authorList>
    </citation>
    <scope>NUCLEOTIDE SEQUENCE</scope>
    <source>
        <strain evidence="11">N1Y112</strain>
    </source>
</reference>
<sequence>MMTEQATPQRKARWTPFTWFSTTSIAAQMIVRETFLNTRWFIIVATATIVINLLALATSLFAIQVYDKVVPTLAFDTLWMLVSAMAGVILIDWLLKRLRGRILDQVSTQVDKAISQQVFSHIMHLQLDKRPRSLGTLASQVSGLDNVRHFLSASILFALVDLPFALVFVLFIGLIGGMVGWVYAAMFPLALLLGFVTQQRLHTLTQSQLARSNERQGLLVEAIQGAETIRAGNATAQFESRWATLTESINTQSIQQKDINNFGLITSSSLATCAYVLAILVGVYQIAQGNLTMGALIACSILGGRVISPVAQSVNYMAQWQNVAQTLRNLDQLLVLETITPQEETLATSSSTPKQLQVSNLRFAYDHSPLTQLDVKQLSINAGERVVVLGTIGSGKSTLLKLLAGLYRPSKGDVLLADHAGRQQEPDAMSATIGYLPQTVQLFKGTLLDNLTLAGQIQDHHIQDVCQQLGLDQLASCHPKGMQLTLSEGGEGLSGGQKQLVGLGRVCLAAPKIWLLDEPTAALDGRTEKNVLTCLQARMRSDDMLVLSTHRPSIAAAIATRVIVMAEGRIVADGTPEAVLGTPPKPAPSQRFRVSPVASTAG</sequence>
<dbReference type="PANTHER" id="PTHR24221:SF248">
    <property type="entry name" value="ABC TRANSPORTER TRANSMEMBRANE REGION"/>
    <property type="match status" value="1"/>
</dbReference>
<dbReference type="PROSITE" id="PS50929">
    <property type="entry name" value="ABC_TM1F"/>
    <property type="match status" value="1"/>
</dbReference>